<evidence type="ECO:0000313" key="3">
    <source>
        <dbReference type="Proteomes" id="UP001497525"/>
    </source>
</evidence>
<evidence type="ECO:0000256" key="1">
    <source>
        <dbReference type="SAM" id="MobiDB-lite"/>
    </source>
</evidence>
<evidence type="ECO:0000313" key="2">
    <source>
        <dbReference type="EMBL" id="CAL5137450.1"/>
    </source>
</evidence>
<dbReference type="Proteomes" id="UP001497525">
    <property type="component" value="Unassembled WGS sequence"/>
</dbReference>
<evidence type="ECO:0008006" key="4">
    <source>
        <dbReference type="Google" id="ProtNLM"/>
    </source>
</evidence>
<comment type="caution">
    <text evidence="2">The sequence shown here is derived from an EMBL/GenBank/DDBJ whole genome shotgun (WGS) entry which is preliminary data.</text>
</comment>
<protein>
    <recommendedName>
        <fullName evidence="4">UBA domain-containing protein</fullName>
    </recommendedName>
</protein>
<name>A0AAV2TJT0_CALDB</name>
<gene>
    <name evidence="2" type="ORF">CDAUBV1_LOCUS11761</name>
</gene>
<dbReference type="Gene3D" id="1.10.8.10">
    <property type="entry name" value="DNA helicase RuvA subunit, C-terminal domain"/>
    <property type="match status" value="1"/>
</dbReference>
<proteinExistence type="predicted"/>
<dbReference type="AlphaFoldDB" id="A0AAV2TJT0"/>
<organism evidence="2 3">
    <name type="scientific">Calicophoron daubneyi</name>
    <name type="common">Rumen fluke</name>
    <name type="synonym">Paramphistomum daubneyi</name>
    <dbReference type="NCBI Taxonomy" id="300641"/>
    <lineage>
        <taxon>Eukaryota</taxon>
        <taxon>Metazoa</taxon>
        <taxon>Spiralia</taxon>
        <taxon>Lophotrochozoa</taxon>
        <taxon>Platyhelminthes</taxon>
        <taxon>Trematoda</taxon>
        <taxon>Digenea</taxon>
        <taxon>Plagiorchiida</taxon>
        <taxon>Pronocephalata</taxon>
        <taxon>Paramphistomoidea</taxon>
        <taxon>Paramphistomidae</taxon>
        <taxon>Calicophoron</taxon>
    </lineage>
</organism>
<dbReference type="EMBL" id="CAXLJL010000390">
    <property type="protein sequence ID" value="CAL5137450.1"/>
    <property type="molecule type" value="Genomic_DNA"/>
</dbReference>
<sequence>MVNLKIISPTDLEDSFACTPWAVSTELDVNELLCKVQEITGIKQSRLRMWWWDGVAYIPLKNDADVRIALKTAVDPAECRESLRIYVAADRRKPEGLYGSIPYDCETPSLEKAKRVKRPSRSSFMPPSVHETVLPPSQKSELNRTTQGLYSGSVGQRATNGVMSSVANFQSPSNGVQQPNSARADSGLEAAVEKLRTMGFDQDEEMLRYYITLTHGNLNEILDLMQPTASSR</sequence>
<reference evidence="2" key="1">
    <citation type="submission" date="2024-06" db="EMBL/GenBank/DDBJ databases">
        <authorList>
            <person name="Liu X."/>
            <person name="Lenzi L."/>
            <person name="Haldenby T S."/>
            <person name="Uol C."/>
        </authorList>
    </citation>
    <scope>NUCLEOTIDE SEQUENCE</scope>
</reference>
<feature type="region of interest" description="Disordered" evidence="1">
    <location>
        <begin position="117"/>
        <end position="143"/>
    </location>
</feature>
<accession>A0AAV2TJT0</accession>